<comment type="subunit">
    <text evidence="5">Binds ribosomal protein uS19.</text>
</comment>
<comment type="function">
    <text evidence="5">An accessory protein needed during the final step in the assembly of 30S ribosomal subunit, possibly for assembly of the head region. Essential for efficient processing of 16S rRNA. May be needed both before and after RbfA during the maturation of 16S rRNA. It has affinity for free ribosomal 30S subunits but not for 70S ribosomes.</text>
</comment>
<dbReference type="Pfam" id="PF24986">
    <property type="entry name" value="PRC_RimM"/>
    <property type="match status" value="1"/>
</dbReference>
<dbReference type="PANTHER" id="PTHR33692">
    <property type="entry name" value="RIBOSOME MATURATION FACTOR RIMM"/>
    <property type="match status" value="1"/>
</dbReference>
<feature type="region of interest" description="Disordered" evidence="6">
    <location>
        <begin position="26"/>
        <end position="45"/>
    </location>
</feature>
<gene>
    <name evidence="5 9" type="primary">rimM</name>
    <name evidence="9" type="ORF">GCM10011512_22640</name>
</gene>
<keyword evidence="1 5" id="KW-0963">Cytoplasm</keyword>
<feature type="domain" description="Ribosome maturation factor RimM PRC barrel" evidence="8">
    <location>
        <begin position="166"/>
        <end position="224"/>
    </location>
</feature>
<evidence type="ECO:0000256" key="1">
    <source>
        <dbReference type="ARBA" id="ARBA00022490"/>
    </source>
</evidence>
<dbReference type="Gene3D" id="2.40.30.60">
    <property type="entry name" value="RimM"/>
    <property type="match status" value="1"/>
</dbReference>
<dbReference type="Proteomes" id="UP000597761">
    <property type="component" value="Unassembled WGS sequence"/>
</dbReference>
<proteinExistence type="inferred from homology"/>
<dbReference type="NCBIfam" id="TIGR02273">
    <property type="entry name" value="16S_RimM"/>
    <property type="match status" value="1"/>
</dbReference>
<evidence type="ECO:0000259" key="7">
    <source>
        <dbReference type="Pfam" id="PF01782"/>
    </source>
</evidence>
<accession>A0ABQ1PDG9</accession>
<dbReference type="InterPro" id="IPR009000">
    <property type="entry name" value="Transl_B-barrel_sf"/>
</dbReference>
<dbReference type="InterPro" id="IPR011033">
    <property type="entry name" value="PRC_barrel-like_sf"/>
</dbReference>
<feature type="region of interest" description="Disordered" evidence="6">
    <location>
        <begin position="228"/>
        <end position="253"/>
    </location>
</feature>
<evidence type="ECO:0000256" key="5">
    <source>
        <dbReference type="HAMAP-Rule" id="MF_00014"/>
    </source>
</evidence>
<dbReference type="InterPro" id="IPR002676">
    <property type="entry name" value="RimM_N"/>
</dbReference>
<comment type="similarity">
    <text evidence="5">Belongs to the RimM family.</text>
</comment>
<comment type="caution">
    <text evidence="9">The sequence shown here is derived from an EMBL/GenBank/DDBJ whole genome shotgun (WGS) entry which is preliminary data.</text>
</comment>
<evidence type="ECO:0000313" key="10">
    <source>
        <dbReference type="Proteomes" id="UP000597761"/>
    </source>
</evidence>
<organism evidence="9 10">
    <name type="scientific">Tersicoccus solisilvae</name>
    <dbReference type="NCBI Taxonomy" id="1882339"/>
    <lineage>
        <taxon>Bacteria</taxon>
        <taxon>Bacillati</taxon>
        <taxon>Actinomycetota</taxon>
        <taxon>Actinomycetes</taxon>
        <taxon>Micrococcales</taxon>
        <taxon>Micrococcaceae</taxon>
        <taxon>Tersicoccus</taxon>
    </lineage>
</organism>
<dbReference type="Pfam" id="PF01782">
    <property type="entry name" value="RimM"/>
    <property type="match status" value="1"/>
</dbReference>
<dbReference type="HAMAP" id="MF_00014">
    <property type="entry name" value="Ribosome_mat_RimM"/>
    <property type="match status" value="1"/>
</dbReference>
<sequence length="253" mass="26882">MHGPAAPHRAAGPRCFPAFPAVTPDTGVPPVHSSAPALGDPTEGRPTVQVRIARIGRPHGIRGEVTAEVLTDDPENRFVPGAVLEVEAAGSDSADGPLTVRSARWNKGILLLGFDEVDDRNQAERLRGARLLLDTEEDEGDDDAWYEHELVDLDVVLAADDADDAGERGRRIGRVMALQTMPAQDLLVIELTDGREVLVPFVEQIVPTVDLEARRVILTPPPGLLELNTADAAEETAGGQAPGDVGPDRDGSA</sequence>
<dbReference type="InterPro" id="IPR056792">
    <property type="entry name" value="PRC_RimM"/>
</dbReference>
<dbReference type="InterPro" id="IPR036976">
    <property type="entry name" value="RimM_N_sf"/>
</dbReference>
<keyword evidence="2 5" id="KW-0690">Ribosome biogenesis</keyword>
<dbReference type="PANTHER" id="PTHR33692:SF1">
    <property type="entry name" value="RIBOSOME MATURATION FACTOR RIMM"/>
    <property type="match status" value="1"/>
</dbReference>
<evidence type="ECO:0000256" key="2">
    <source>
        <dbReference type="ARBA" id="ARBA00022517"/>
    </source>
</evidence>
<name>A0ABQ1PDG9_9MICC</name>
<evidence type="ECO:0000256" key="4">
    <source>
        <dbReference type="ARBA" id="ARBA00023186"/>
    </source>
</evidence>
<dbReference type="EMBL" id="BMJI01000015">
    <property type="protein sequence ID" value="GGC95084.1"/>
    <property type="molecule type" value="Genomic_DNA"/>
</dbReference>
<comment type="subcellular location">
    <subcellularLocation>
        <location evidence="5">Cytoplasm</location>
    </subcellularLocation>
</comment>
<comment type="domain">
    <text evidence="5">The PRC barrel domain binds ribosomal protein uS19.</text>
</comment>
<dbReference type="Gene3D" id="2.30.30.240">
    <property type="entry name" value="PRC-barrel domain"/>
    <property type="match status" value="1"/>
</dbReference>
<evidence type="ECO:0000256" key="6">
    <source>
        <dbReference type="SAM" id="MobiDB-lite"/>
    </source>
</evidence>
<evidence type="ECO:0000313" key="9">
    <source>
        <dbReference type="EMBL" id="GGC95084.1"/>
    </source>
</evidence>
<dbReference type="SUPFAM" id="SSF50346">
    <property type="entry name" value="PRC-barrel domain"/>
    <property type="match status" value="1"/>
</dbReference>
<dbReference type="SUPFAM" id="SSF50447">
    <property type="entry name" value="Translation proteins"/>
    <property type="match status" value="1"/>
</dbReference>
<keyword evidence="10" id="KW-1185">Reference proteome</keyword>
<reference evidence="10" key="1">
    <citation type="journal article" date="2019" name="Int. J. Syst. Evol. Microbiol.">
        <title>The Global Catalogue of Microorganisms (GCM) 10K type strain sequencing project: providing services to taxonomists for standard genome sequencing and annotation.</title>
        <authorList>
            <consortium name="The Broad Institute Genomics Platform"/>
            <consortium name="The Broad Institute Genome Sequencing Center for Infectious Disease"/>
            <person name="Wu L."/>
            <person name="Ma J."/>
        </authorList>
    </citation>
    <scope>NUCLEOTIDE SEQUENCE [LARGE SCALE GENOMIC DNA]</scope>
    <source>
        <strain evidence="10">CGMCC 1.15480</strain>
    </source>
</reference>
<keyword evidence="4 5" id="KW-0143">Chaperone</keyword>
<dbReference type="InterPro" id="IPR011961">
    <property type="entry name" value="RimM"/>
</dbReference>
<feature type="domain" description="RimM N-terminal" evidence="7">
    <location>
        <begin position="52"/>
        <end position="136"/>
    </location>
</feature>
<keyword evidence="3 5" id="KW-0698">rRNA processing</keyword>
<evidence type="ECO:0000259" key="8">
    <source>
        <dbReference type="Pfam" id="PF24986"/>
    </source>
</evidence>
<evidence type="ECO:0000256" key="3">
    <source>
        <dbReference type="ARBA" id="ARBA00022552"/>
    </source>
</evidence>
<protein>
    <recommendedName>
        <fullName evidence="5">Ribosome maturation factor RimM</fullName>
    </recommendedName>
</protein>